<evidence type="ECO:0000313" key="5">
    <source>
        <dbReference type="EMBL" id="GBF06079.1"/>
    </source>
</evidence>
<proteinExistence type="predicted"/>
<dbReference type="AlphaFoldDB" id="A0A2I9CVT5"/>
<dbReference type="OrthoDB" id="9815825at2"/>
<protein>
    <submittedName>
        <fullName evidence="5">Putative oxidoreductase</fullName>
    </submittedName>
</protein>
<dbReference type="PANTHER" id="PTHR43818">
    <property type="entry name" value="BCDNA.GH03377"/>
    <property type="match status" value="1"/>
</dbReference>
<reference evidence="6" key="1">
    <citation type="submission" date="2018-01" db="EMBL/GenBank/DDBJ databases">
        <title>Draft Genome Sequence of the Radioresistant Bacterium Deinococcus aerius TR0125, Isolated from the Higher Atmosphere above Japan.</title>
        <authorList>
            <person name="Satoh K."/>
            <person name="Arai H."/>
            <person name="Sanzen T."/>
            <person name="Kawaguchi Y."/>
            <person name="Hayashi H."/>
            <person name="Yokobori S."/>
            <person name="Yamagishi A."/>
            <person name="Oono Y."/>
            <person name="Narumi I."/>
        </authorList>
    </citation>
    <scope>NUCLEOTIDE SEQUENCE [LARGE SCALE GENOMIC DNA]</scope>
    <source>
        <strain evidence="6">TR0125</strain>
    </source>
</reference>
<dbReference type="Proteomes" id="UP000236569">
    <property type="component" value="Unassembled WGS sequence"/>
</dbReference>
<comment type="caution">
    <text evidence="5">The sequence shown here is derived from an EMBL/GenBank/DDBJ whole genome shotgun (WGS) entry which is preliminary data.</text>
</comment>
<sequence>MGSALRVGVVGCGDIAATYLRNAARFPEFTVVACADQNETAARSRAEEFGVPARGVPDLLAAPDVDVVLNLTPPDAHAEVSLSALRAGKHVYSEKPLATNGADGRRILAEARERDLRVGCAPDTFLGVGLETARALVEAGSIRRVTSASAFFTAADREGWHPNPAFFYAPGGGPLLDMGPYYLTALVTLLGPVAEVTALRGIGRPTRTVSSEPRRGEVIPVTVPTHDVVALRFAGGALANLVTSFEAHRSASPHLELHGEAGTLVLPDPNTFGGPLRRYEPGTKTWEDVPLRDGPTDNARGLGLADLCAAIREGRPHRASGDLALHVLDVMEAVAESAQQGRHVRLEDVDLTSAPERQVPA</sequence>
<name>A0A2I9CVT5_9DEIO</name>
<dbReference type="RefSeq" id="WP_103129485.1">
    <property type="nucleotide sequence ID" value="NZ_BFAG01000007.1"/>
</dbReference>
<dbReference type="InterPro" id="IPR050463">
    <property type="entry name" value="Gfo/Idh/MocA_oxidrdct_glycsds"/>
</dbReference>
<dbReference type="Gene3D" id="3.40.50.720">
    <property type="entry name" value="NAD(P)-binding Rossmann-like Domain"/>
    <property type="match status" value="1"/>
</dbReference>
<evidence type="ECO:0000259" key="4">
    <source>
        <dbReference type="Pfam" id="PF22725"/>
    </source>
</evidence>
<dbReference type="InterPro" id="IPR000683">
    <property type="entry name" value="Gfo/Idh/MocA-like_OxRdtase_N"/>
</dbReference>
<evidence type="ECO:0000259" key="3">
    <source>
        <dbReference type="Pfam" id="PF01408"/>
    </source>
</evidence>
<dbReference type="GO" id="GO:0016491">
    <property type="term" value="F:oxidoreductase activity"/>
    <property type="evidence" value="ECO:0007669"/>
    <property type="project" value="UniProtKB-KW"/>
</dbReference>
<dbReference type="Gene3D" id="3.30.360.10">
    <property type="entry name" value="Dihydrodipicolinate Reductase, domain 2"/>
    <property type="match status" value="1"/>
</dbReference>
<evidence type="ECO:0000256" key="1">
    <source>
        <dbReference type="ARBA" id="ARBA00023002"/>
    </source>
</evidence>
<feature type="domain" description="Gfo/Idh/MocA-like oxidoreductase N-terminal" evidence="3">
    <location>
        <begin position="5"/>
        <end position="118"/>
    </location>
</feature>
<feature type="domain" description="GFO/IDH/MocA-like oxidoreductase" evidence="4">
    <location>
        <begin position="131"/>
        <end position="264"/>
    </location>
</feature>
<accession>A0A2I9CVT5</accession>
<keyword evidence="1" id="KW-0560">Oxidoreductase</keyword>
<dbReference type="InterPro" id="IPR036291">
    <property type="entry name" value="NAD(P)-bd_dom_sf"/>
</dbReference>
<dbReference type="GO" id="GO:0000166">
    <property type="term" value="F:nucleotide binding"/>
    <property type="evidence" value="ECO:0007669"/>
    <property type="project" value="InterPro"/>
</dbReference>
<keyword evidence="6" id="KW-1185">Reference proteome</keyword>
<dbReference type="PANTHER" id="PTHR43818:SF11">
    <property type="entry name" value="BCDNA.GH03377"/>
    <property type="match status" value="1"/>
</dbReference>
<evidence type="ECO:0000256" key="2">
    <source>
        <dbReference type="SAM" id="MobiDB-lite"/>
    </source>
</evidence>
<dbReference type="Pfam" id="PF22725">
    <property type="entry name" value="GFO_IDH_MocA_C3"/>
    <property type="match status" value="1"/>
</dbReference>
<dbReference type="Pfam" id="PF01408">
    <property type="entry name" value="GFO_IDH_MocA"/>
    <property type="match status" value="1"/>
</dbReference>
<dbReference type="InterPro" id="IPR055170">
    <property type="entry name" value="GFO_IDH_MocA-like_dom"/>
</dbReference>
<organism evidence="5 6">
    <name type="scientific">Deinococcus aerius</name>
    <dbReference type="NCBI Taxonomy" id="200253"/>
    <lineage>
        <taxon>Bacteria</taxon>
        <taxon>Thermotogati</taxon>
        <taxon>Deinococcota</taxon>
        <taxon>Deinococci</taxon>
        <taxon>Deinococcales</taxon>
        <taxon>Deinococcaceae</taxon>
        <taxon>Deinococcus</taxon>
    </lineage>
</organism>
<gene>
    <name evidence="5" type="ORF">DAERI_070077</name>
</gene>
<dbReference type="EMBL" id="BFAG01000007">
    <property type="protein sequence ID" value="GBF06079.1"/>
    <property type="molecule type" value="Genomic_DNA"/>
</dbReference>
<dbReference type="SUPFAM" id="SSF51735">
    <property type="entry name" value="NAD(P)-binding Rossmann-fold domains"/>
    <property type="match status" value="1"/>
</dbReference>
<dbReference type="SUPFAM" id="SSF55347">
    <property type="entry name" value="Glyceraldehyde-3-phosphate dehydrogenase-like, C-terminal domain"/>
    <property type="match status" value="1"/>
</dbReference>
<evidence type="ECO:0000313" key="6">
    <source>
        <dbReference type="Proteomes" id="UP000236569"/>
    </source>
</evidence>
<feature type="region of interest" description="Disordered" evidence="2">
    <location>
        <begin position="340"/>
        <end position="361"/>
    </location>
</feature>